<dbReference type="Pfam" id="PF01636">
    <property type="entry name" value="APH"/>
    <property type="match status" value="1"/>
</dbReference>
<proteinExistence type="inferred from homology"/>
<feature type="domain" description="GS catalytic" evidence="3">
    <location>
        <begin position="525"/>
        <end position="618"/>
    </location>
</feature>
<dbReference type="Gene3D" id="3.30.590.10">
    <property type="entry name" value="Glutamine synthetase/guanido kinase, catalytic domain"/>
    <property type="match status" value="1"/>
</dbReference>
<dbReference type="GO" id="GO:0004356">
    <property type="term" value="F:glutamine synthetase activity"/>
    <property type="evidence" value="ECO:0007669"/>
    <property type="project" value="InterPro"/>
</dbReference>
<keyword evidence="6" id="KW-1185">Reference proteome</keyword>
<gene>
    <name evidence="5" type="ORF">EW146_g4769</name>
</gene>
<evidence type="ECO:0000313" key="6">
    <source>
        <dbReference type="Proteomes" id="UP000310158"/>
    </source>
</evidence>
<name>A0A4S4LZ92_9AGAM</name>
<feature type="compositionally biased region" description="Basic and acidic residues" evidence="2">
    <location>
        <begin position="746"/>
        <end position="757"/>
    </location>
</feature>
<dbReference type="InterPro" id="IPR051678">
    <property type="entry name" value="AGP_Transferase"/>
</dbReference>
<dbReference type="Proteomes" id="UP000310158">
    <property type="component" value="Unassembled WGS sequence"/>
</dbReference>
<dbReference type="InterPro" id="IPR008146">
    <property type="entry name" value="Gln_synth_cat_dom"/>
</dbReference>
<dbReference type="Pfam" id="PF00120">
    <property type="entry name" value="Gln-synt_C"/>
    <property type="match status" value="1"/>
</dbReference>
<sequence>MFSTHHLSGVVTRFWALFWIPKESDIAVSEFDKLSDEEIISCLKTFDFESHVLSSAPSHGPALLPPVYLFTEDTVVKCVSCMETAVEPYMMRMVSSQTSIPVPKVRRQIFSGDSLYIFMEYIDGDDLKVVWPSLSLWGKLRVAWTLRGYVRQLRQVELPHPNVPGPFDGAGKALQCNGHYFTEYGAGPFSSYAEMSAWYTKKRRVAIALERQWADIHKIPFTSKDLSFDDTVPLVFTHGDVSLNNVRVGRDGTIWLIDWAFAGAYPVFFEYSCIMAYDNVFRGTPKSWLRLAPLIAGRHHFHFEFLKSIGSALSPAIAEPLEFFSLCLVSLVAAVSHCLKVCIFGVCFLNAEYIAELRHSAALKLIPLAVLAVLMKRAHAPAHHTCKGNEPAPPYERDDYRMRYPTNCGISQQVRVPNVDPDCGITHVPTKDFHTQAISKTTTFLTALAPDNCDHGRPSADSPSANGVSNEGIGMLNSSLLYIEANAGRSRTLSRILTLSEPPPNPPPANPNTNKSMSTMMPLECSFLQSLLEHLPSLAPFTLLTQASYARIQDGVWLGRTYSCWRRDYCESLVRVMGAQGSHHLKIRSMDGTAALHVVLTALLTAGLLGVKQGRSPPMTKLRASMVRSASFIKLTMPGITTALSASKKNEAQVLVPSAPAPASTPTNLPIIEVGVKGLPRLSPPSRAEITPMLKYGNPASRQILASLFSNPDSSSSDAQPISEDEHGLAYDDYFRQLEAVDDGRRAVGEPEDRQPEPEDVEPQPSRDRSESPISGGHAQTLSLKWARTDDEEAEDRLAIAKKPINPTLFTFGQGGGDSLDAELRLTLDLKSNYVRDVKFVKSEIASQPDLPDVPPSV</sequence>
<feature type="region of interest" description="Disordered" evidence="2">
    <location>
        <begin position="746"/>
        <end position="779"/>
    </location>
</feature>
<dbReference type="Gene3D" id="3.90.1200.10">
    <property type="match status" value="1"/>
</dbReference>
<dbReference type="PANTHER" id="PTHR21310">
    <property type="entry name" value="AMINOGLYCOSIDE PHOSPHOTRANSFERASE-RELATED-RELATED"/>
    <property type="match status" value="1"/>
</dbReference>
<feature type="domain" description="Aminoglycoside phosphotransferase" evidence="4">
    <location>
        <begin position="208"/>
        <end position="277"/>
    </location>
</feature>
<evidence type="ECO:0000259" key="3">
    <source>
        <dbReference type="Pfam" id="PF00120"/>
    </source>
</evidence>
<evidence type="ECO:0000259" key="4">
    <source>
        <dbReference type="Pfam" id="PF01636"/>
    </source>
</evidence>
<dbReference type="InterPro" id="IPR014746">
    <property type="entry name" value="Gln_synth/guanido_kin_cat_dom"/>
</dbReference>
<dbReference type="InterPro" id="IPR011009">
    <property type="entry name" value="Kinase-like_dom_sf"/>
</dbReference>
<comment type="similarity">
    <text evidence="1">Belongs to the glutamine synthetase family.</text>
</comment>
<comment type="caution">
    <text evidence="5">The sequence shown here is derived from an EMBL/GenBank/DDBJ whole genome shotgun (WGS) entry which is preliminary data.</text>
</comment>
<evidence type="ECO:0000256" key="2">
    <source>
        <dbReference type="SAM" id="MobiDB-lite"/>
    </source>
</evidence>
<dbReference type="PANTHER" id="PTHR21310:SF39">
    <property type="entry name" value="AMINOGLYCOSIDE PHOSPHOTRANSFERASE DOMAIN-CONTAINING PROTEIN"/>
    <property type="match status" value="1"/>
</dbReference>
<dbReference type="OrthoDB" id="8300194at2759"/>
<evidence type="ECO:0008006" key="7">
    <source>
        <dbReference type="Google" id="ProtNLM"/>
    </source>
</evidence>
<protein>
    <recommendedName>
        <fullName evidence="7">Aminoglycoside phosphotransferase domain-containing protein</fullName>
    </recommendedName>
</protein>
<dbReference type="EMBL" id="SGPL01000192">
    <property type="protein sequence ID" value="THH15760.1"/>
    <property type="molecule type" value="Genomic_DNA"/>
</dbReference>
<dbReference type="SUPFAM" id="SSF55931">
    <property type="entry name" value="Glutamine synthetase/guanido kinase"/>
    <property type="match status" value="1"/>
</dbReference>
<reference evidence="5 6" key="1">
    <citation type="submission" date="2019-02" db="EMBL/GenBank/DDBJ databases">
        <title>Genome sequencing of the rare red list fungi Bondarzewia mesenterica.</title>
        <authorList>
            <person name="Buettner E."/>
            <person name="Kellner H."/>
        </authorList>
    </citation>
    <scope>NUCLEOTIDE SEQUENCE [LARGE SCALE GENOMIC DNA]</scope>
    <source>
        <strain evidence="5 6">DSM 108281</strain>
    </source>
</reference>
<dbReference type="AlphaFoldDB" id="A0A4S4LZ92"/>
<evidence type="ECO:0000256" key="1">
    <source>
        <dbReference type="RuleBase" id="RU000384"/>
    </source>
</evidence>
<dbReference type="InterPro" id="IPR002575">
    <property type="entry name" value="Aminoglycoside_PTrfase"/>
</dbReference>
<dbReference type="SUPFAM" id="SSF56112">
    <property type="entry name" value="Protein kinase-like (PK-like)"/>
    <property type="match status" value="1"/>
</dbReference>
<organism evidence="5 6">
    <name type="scientific">Bondarzewia mesenterica</name>
    <dbReference type="NCBI Taxonomy" id="1095465"/>
    <lineage>
        <taxon>Eukaryota</taxon>
        <taxon>Fungi</taxon>
        <taxon>Dikarya</taxon>
        <taxon>Basidiomycota</taxon>
        <taxon>Agaricomycotina</taxon>
        <taxon>Agaricomycetes</taxon>
        <taxon>Russulales</taxon>
        <taxon>Bondarzewiaceae</taxon>
        <taxon>Bondarzewia</taxon>
    </lineage>
</organism>
<accession>A0A4S4LZ92</accession>
<evidence type="ECO:0000313" key="5">
    <source>
        <dbReference type="EMBL" id="THH15760.1"/>
    </source>
</evidence>